<dbReference type="Pfam" id="PF18759">
    <property type="entry name" value="Plavaka"/>
    <property type="match status" value="1"/>
</dbReference>
<reference evidence="1 2" key="1">
    <citation type="journal article" date="2014" name="PLoS Genet.">
        <title>Analysis of the Phlebiopsis gigantea genome, transcriptome and secretome provides insight into its pioneer colonization strategies of wood.</title>
        <authorList>
            <person name="Hori C."/>
            <person name="Ishida T."/>
            <person name="Igarashi K."/>
            <person name="Samejima M."/>
            <person name="Suzuki H."/>
            <person name="Master E."/>
            <person name="Ferreira P."/>
            <person name="Ruiz-Duenas F.J."/>
            <person name="Held B."/>
            <person name="Canessa P."/>
            <person name="Larrondo L.F."/>
            <person name="Schmoll M."/>
            <person name="Druzhinina I.S."/>
            <person name="Kubicek C.P."/>
            <person name="Gaskell J.A."/>
            <person name="Kersten P."/>
            <person name="St John F."/>
            <person name="Glasner J."/>
            <person name="Sabat G."/>
            <person name="Splinter BonDurant S."/>
            <person name="Syed K."/>
            <person name="Yadav J."/>
            <person name="Mgbeahuruike A.C."/>
            <person name="Kovalchuk A."/>
            <person name="Asiegbu F.O."/>
            <person name="Lackner G."/>
            <person name="Hoffmeister D."/>
            <person name="Rencoret J."/>
            <person name="Gutierrez A."/>
            <person name="Sun H."/>
            <person name="Lindquist E."/>
            <person name="Barry K."/>
            <person name="Riley R."/>
            <person name="Grigoriev I.V."/>
            <person name="Henrissat B."/>
            <person name="Kues U."/>
            <person name="Berka R.M."/>
            <person name="Martinez A.T."/>
            <person name="Covert S.F."/>
            <person name="Blanchette R.A."/>
            <person name="Cullen D."/>
        </authorList>
    </citation>
    <scope>NUCLEOTIDE SEQUENCE [LARGE SCALE GENOMIC DNA]</scope>
    <source>
        <strain evidence="1 2">11061_1 CR5-6</strain>
    </source>
</reference>
<dbReference type="Proteomes" id="UP000053257">
    <property type="component" value="Unassembled WGS sequence"/>
</dbReference>
<protein>
    <submittedName>
        <fullName evidence="1">Uncharacterized protein</fullName>
    </submittedName>
</protein>
<dbReference type="InterPro" id="IPR041078">
    <property type="entry name" value="Plavaka"/>
</dbReference>
<proteinExistence type="predicted"/>
<evidence type="ECO:0000313" key="1">
    <source>
        <dbReference type="EMBL" id="KIP06193.1"/>
    </source>
</evidence>
<dbReference type="EMBL" id="KN840523">
    <property type="protein sequence ID" value="KIP06193.1"/>
    <property type="molecule type" value="Genomic_DNA"/>
</dbReference>
<evidence type="ECO:0000313" key="2">
    <source>
        <dbReference type="Proteomes" id="UP000053257"/>
    </source>
</evidence>
<dbReference type="AlphaFoldDB" id="A0A0C3PJA1"/>
<dbReference type="OrthoDB" id="3232438at2759"/>
<accession>A0A0C3PJA1</accession>
<gene>
    <name evidence="1" type="ORF">PHLGIDRAFT_107242</name>
</gene>
<sequence length="826" mass="93806">MQEALRRAVHIEHFPTSTGAGRTIPTASESTGGYSQYASRLDNSQNNVYAPFESKLEWDVVRWSKLRGPGSTACTELLGIDEIQERLGLSFKNTREIDQIVDSLPAPRPCFHREEIEVDGEAFDVYFRNVIECIRALYSEPEFSQHLVFLPERHYSDPDRTLRLFHEMHSGKWWWAAQKAIEADTPGATIIPLIISSDKTQLTLFRNKAAYPVYLTIGNLPKDIRSKPSRGGHVLLAYLPTTKLSHITNKAARRRTLANLFHTCMRHILSPLETIGLSGTQMTSADGATRRVHPIYAAYVSDYPEQVLVTCTKSGDCPIGTQSRHGLGELNIPCELRDISEALDVLGRVDELSRAEYAAACKEIHLKPVYRPFWENLPYSNVFTSITPDILHQLLQGIVKHLVAWIKEAYSADEIDARCARFPPNHNVRVFFKGITPLSRLTGREHADICRILLGLVIGMRLPDNASPARLVRAVRALLDFVYVAQYPLHFLRHYRFLIELLGSADNYNTEYTERLHIDMAKDAYRASNKKDEYDQMTLWLERREKITRHERYIKWRLTGQQTVYSNVNGPLYKHRESHVLMTREPSVKAVLFDRLNSEYGALDFERCVALWIAGFNHPTASARENKAIAAGLRLGFDAVPVYHKAKFWESDFPRYRHASDEYDVVHSRPSRQDKRGRGVPGRFDTALVNLGAGGAVGVDGYRVAQIRVIFSIPKRRIPTLFPGRTPPEHLVYLEWFTPFRAADTSTHGLFKIGRSTTVGSSIANERHGARSAVVVPLTDVRRSIHLWPCFGVEVPRSWSSDSVLDDCPKFFVSPFTDRHSYGTVV</sequence>
<dbReference type="STRING" id="745531.A0A0C3PJA1"/>
<keyword evidence="2" id="KW-1185">Reference proteome</keyword>
<name>A0A0C3PJA1_PHLG1</name>
<dbReference type="HOGENOM" id="CLU_006344_4_3_1"/>
<organism evidence="1 2">
    <name type="scientific">Phlebiopsis gigantea (strain 11061_1 CR5-6)</name>
    <name type="common">White-rot fungus</name>
    <name type="synonym">Peniophora gigantea</name>
    <dbReference type="NCBI Taxonomy" id="745531"/>
    <lineage>
        <taxon>Eukaryota</taxon>
        <taxon>Fungi</taxon>
        <taxon>Dikarya</taxon>
        <taxon>Basidiomycota</taxon>
        <taxon>Agaricomycotina</taxon>
        <taxon>Agaricomycetes</taxon>
        <taxon>Polyporales</taxon>
        <taxon>Phanerochaetaceae</taxon>
        <taxon>Phlebiopsis</taxon>
    </lineage>
</organism>